<dbReference type="Proteomes" id="UP001139700">
    <property type="component" value="Unassembled WGS sequence"/>
</dbReference>
<name>A0A9X1P8H2_9BACT</name>
<evidence type="ECO:0000313" key="1">
    <source>
        <dbReference type="EMBL" id="MCF0038667.1"/>
    </source>
</evidence>
<protein>
    <recommendedName>
        <fullName evidence="3">Outer membrane protein beta-barrel domain-containing protein</fullName>
    </recommendedName>
</protein>
<reference evidence="1" key="1">
    <citation type="submission" date="2021-12" db="EMBL/GenBank/DDBJ databases">
        <title>Novel species in genus Dyadobacter.</title>
        <authorList>
            <person name="Ma C."/>
        </authorList>
    </citation>
    <scope>NUCLEOTIDE SEQUENCE</scope>
    <source>
        <strain evidence="1">CY399</strain>
    </source>
</reference>
<gene>
    <name evidence="1" type="ORF">LXM24_01120</name>
</gene>
<sequence>MKTFILQIVMMSCTIIPCIAQDKGKSELNIGFGIMPTEDVAAEIFTVFFLALSGRLPEKEVNDFAFSLSYKYHLSEKFSLGASGAYNAAAHETRFFKWIDNGPRPRTLSIAAETNFFYLKRPNINLYSSIGAGFFGSWTNEYDGISDTSYMSPTLHYSPIGVRVGKDVGGFVEVGYGFKGLVNGGLSIRF</sequence>
<dbReference type="AlphaFoldDB" id="A0A9X1P8H2"/>
<proteinExistence type="predicted"/>
<keyword evidence="2" id="KW-1185">Reference proteome</keyword>
<evidence type="ECO:0008006" key="3">
    <source>
        <dbReference type="Google" id="ProtNLM"/>
    </source>
</evidence>
<dbReference type="EMBL" id="JAJTTA010000001">
    <property type="protein sequence ID" value="MCF0038667.1"/>
    <property type="molecule type" value="Genomic_DNA"/>
</dbReference>
<dbReference type="RefSeq" id="WP_234611180.1">
    <property type="nucleotide sequence ID" value="NZ_CP098806.1"/>
</dbReference>
<comment type="caution">
    <text evidence="1">The sequence shown here is derived from an EMBL/GenBank/DDBJ whole genome shotgun (WGS) entry which is preliminary data.</text>
</comment>
<evidence type="ECO:0000313" key="2">
    <source>
        <dbReference type="Proteomes" id="UP001139700"/>
    </source>
</evidence>
<accession>A0A9X1P8H2</accession>
<organism evidence="1 2">
    <name type="scientific">Dyadobacter fanqingshengii</name>
    <dbReference type="NCBI Taxonomy" id="2906443"/>
    <lineage>
        <taxon>Bacteria</taxon>
        <taxon>Pseudomonadati</taxon>
        <taxon>Bacteroidota</taxon>
        <taxon>Cytophagia</taxon>
        <taxon>Cytophagales</taxon>
        <taxon>Spirosomataceae</taxon>
        <taxon>Dyadobacter</taxon>
    </lineage>
</organism>